<evidence type="ECO:0000313" key="7">
    <source>
        <dbReference type="Proteomes" id="UP000070121"/>
    </source>
</evidence>
<reference evidence="6 7" key="1">
    <citation type="submission" date="2014-02" db="EMBL/GenBank/DDBJ databases">
        <title>The genome sequence of Colletotrichum salicis CBS 607.94.</title>
        <authorList>
            <person name="Baroncelli R."/>
            <person name="Thon M.R."/>
        </authorList>
    </citation>
    <scope>NUCLEOTIDE SEQUENCE [LARGE SCALE GENOMIC DNA]</scope>
    <source>
        <strain evidence="6 7">CBS 607.94</strain>
    </source>
</reference>
<keyword evidence="7" id="KW-1185">Reference proteome</keyword>
<sequence>MDTQGPEYACKKLGEAGLGSRLIFPDEDRYRDEVKPHWSLTAELTPYCVVQPHTTQEISQAVKILAKAGDCLFAVRSGGHCAWPGASNCENGILSDLSKLNDVEYNAARNIVTVQAGCRWQDVYQAIEPHGVTVNGGRDADIGVGGLLCGGGLSWLLPRYGFAGDIINANKNEDSELFIALKGGACNFGVVSRFDLEAFESTGVWGGMRICSTSSTSSSIENFVNYVDNVEKDLDTSYAMMWGWQPSLRANMLTFIMCNTKGVASPPMLAKVLEIPAVASTVQSQSVASLAQNMKSPFSYHNKWLSATFKKNKEILAKAAELHAECITKLNATIPANGFSTMCFAQALPTL</sequence>
<keyword evidence="2" id="KW-0285">Flavoprotein</keyword>
<evidence type="ECO:0000256" key="4">
    <source>
        <dbReference type="ARBA" id="ARBA00023002"/>
    </source>
</evidence>
<name>A0A135TIL5_9PEZI</name>
<dbReference type="PANTHER" id="PTHR42973">
    <property type="entry name" value="BINDING OXIDOREDUCTASE, PUTATIVE (AFU_ORTHOLOGUE AFUA_1G17690)-RELATED"/>
    <property type="match status" value="1"/>
</dbReference>
<accession>A0A135TIL5</accession>
<dbReference type="Pfam" id="PF01565">
    <property type="entry name" value="FAD_binding_4"/>
    <property type="match status" value="1"/>
</dbReference>
<evidence type="ECO:0000256" key="1">
    <source>
        <dbReference type="ARBA" id="ARBA00005466"/>
    </source>
</evidence>
<dbReference type="Gene3D" id="3.30.465.10">
    <property type="match status" value="1"/>
</dbReference>
<dbReference type="PANTHER" id="PTHR42973:SF53">
    <property type="entry name" value="FAD-BINDING PCMH-TYPE DOMAIN-CONTAINING PROTEIN-RELATED"/>
    <property type="match status" value="1"/>
</dbReference>
<dbReference type="InterPro" id="IPR006094">
    <property type="entry name" value="Oxid_FAD_bind_N"/>
</dbReference>
<dbReference type="STRING" id="1209931.A0A135TIL5"/>
<proteinExistence type="inferred from homology"/>
<dbReference type="InterPro" id="IPR016166">
    <property type="entry name" value="FAD-bd_PCMH"/>
</dbReference>
<dbReference type="EMBL" id="JFFI01001961">
    <property type="protein sequence ID" value="KXH48013.1"/>
    <property type="molecule type" value="Genomic_DNA"/>
</dbReference>
<comment type="caution">
    <text evidence="6">The sequence shown here is derived from an EMBL/GenBank/DDBJ whole genome shotgun (WGS) entry which is preliminary data.</text>
</comment>
<evidence type="ECO:0000313" key="6">
    <source>
        <dbReference type="EMBL" id="KXH48013.1"/>
    </source>
</evidence>
<protein>
    <recommendedName>
        <fullName evidence="5">FAD-binding PCMH-type domain-containing protein</fullName>
    </recommendedName>
</protein>
<evidence type="ECO:0000256" key="2">
    <source>
        <dbReference type="ARBA" id="ARBA00022630"/>
    </source>
</evidence>
<dbReference type="SUPFAM" id="SSF56176">
    <property type="entry name" value="FAD-binding/transporter-associated domain-like"/>
    <property type="match status" value="1"/>
</dbReference>
<dbReference type="OrthoDB" id="2151789at2759"/>
<dbReference type="InterPro" id="IPR016169">
    <property type="entry name" value="FAD-bd_PCMH_sub2"/>
</dbReference>
<dbReference type="GO" id="GO:0071949">
    <property type="term" value="F:FAD binding"/>
    <property type="evidence" value="ECO:0007669"/>
    <property type="project" value="InterPro"/>
</dbReference>
<evidence type="ECO:0000259" key="5">
    <source>
        <dbReference type="PROSITE" id="PS51387"/>
    </source>
</evidence>
<dbReference type="Proteomes" id="UP000070121">
    <property type="component" value="Unassembled WGS sequence"/>
</dbReference>
<dbReference type="PROSITE" id="PS51387">
    <property type="entry name" value="FAD_PCMH"/>
    <property type="match status" value="1"/>
</dbReference>
<comment type="similarity">
    <text evidence="1">Belongs to the oxygen-dependent FAD-linked oxidoreductase family.</text>
</comment>
<dbReference type="InterPro" id="IPR036318">
    <property type="entry name" value="FAD-bd_PCMH-like_sf"/>
</dbReference>
<dbReference type="AlphaFoldDB" id="A0A135TIL5"/>
<feature type="domain" description="FAD-binding PCMH-type" evidence="5">
    <location>
        <begin position="42"/>
        <end position="215"/>
    </location>
</feature>
<gene>
    <name evidence="6" type="ORF">CSAL01_07535</name>
</gene>
<organism evidence="6 7">
    <name type="scientific">Colletotrichum salicis</name>
    <dbReference type="NCBI Taxonomy" id="1209931"/>
    <lineage>
        <taxon>Eukaryota</taxon>
        <taxon>Fungi</taxon>
        <taxon>Dikarya</taxon>
        <taxon>Ascomycota</taxon>
        <taxon>Pezizomycotina</taxon>
        <taxon>Sordariomycetes</taxon>
        <taxon>Hypocreomycetidae</taxon>
        <taxon>Glomerellales</taxon>
        <taxon>Glomerellaceae</taxon>
        <taxon>Colletotrichum</taxon>
        <taxon>Colletotrichum acutatum species complex</taxon>
    </lineage>
</organism>
<keyword evidence="3" id="KW-0274">FAD</keyword>
<evidence type="ECO:0000256" key="3">
    <source>
        <dbReference type="ARBA" id="ARBA00022827"/>
    </source>
</evidence>
<dbReference type="GO" id="GO:0016491">
    <property type="term" value="F:oxidoreductase activity"/>
    <property type="evidence" value="ECO:0007669"/>
    <property type="project" value="UniProtKB-KW"/>
</dbReference>
<dbReference type="InterPro" id="IPR050416">
    <property type="entry name" value="FAD-linked_Oxidoreductase"/>
</dbReference>
<keyword evidence="4" id="KW-0560">Oxidoreductase</keyword>